<evidence type="ECO:0000313" key="2">
    <source>
        <dbReference type="EMBL" id="CAG4882810.1"/>
    </source>
</evidence>
<accession>A0A916N295</accession>
<evidence type="ECO:0000256" key="1">
    <source>
        <dbReference type="SAM" id="SignalP"/>
    </source>
</evidence>
<dbReference type="EMBL" id="CAJQUM010000001">
    <property type="protein sequence ID" value="CAG4883599.1"/>
    <property type="molecule type" value="Genomic_DNA"/>
</dbReference>
<sequence length="543" mass="60577">MNKPKRGLRRTISCMSCVIVAATPFCSGIAQAADTNFYGDASAAFSWNVQNTLKDNYVNTPDTKHKLSMERYTLKLNADTTVNENLSFVTKVRFVSDVGINYLENLQDLRNPAIGVNGADITGHNNLSRYYSGGELRELYADIKPIDNLLLRLGKQQVVWGESDFFQAMDIVQGYDFTWRSFLEAPEDLRKPSVMANVTLMFPEIDGKLQALFRPGSMNRLDSIGNTLDFIGGRWAVNPYKGIDFRATLPYNYRQNGADEREDTWGLRWSGIANEINYSVSYLKTFNQAPVFNMTDNAAPFLTAVGALPPGVPFVPSGATPFNGTTPAGIIGEIIYPKIELFGLSLSGYSAAADAVFSAEAAYIRDYAFNFGNDPTNVWQQVFGGAGFAGIMGKDVIRSMLRMDKNLPITQTLLGTEKPAFFSLQLFDTWIQDFNESDNIVNFTSFGQHMKEHSPLLTMILNTSYMNGVVTPSLVAGADLAYGGGFIVPGVELQHGKNWRLKLEYDYFWHRNIKTLSDQQSETALFGYFANNNQLYARLTYQF</sequence>
<gene>
    <name evidence="2" type="ORF">GTOL_10692</name>
    <name evidence="3" type="ORF">GTOL_11482</name>
</gene>
<proteinExistence type="predicted"/>
<dbReference type="EMBL" id="CAJQUM010000001">
    <property type="protein sequence ID" value="CAG4882810.1"/>
    <property type="molecule type" value="Genomic_DNA"/>
</dbReference>
<name>A0A916N295_9PROT</name>
<keyword evidence="4" id="KW-1185">Reference proteome</keyword>
<keyword evidence="1" id="KW-0732">Signal</keyword>
<organism evidence="3 4">
    <name type="scientific">Georgfuchsia toluolica</name>
    <dbReference type="NCBI Taxonomy" id="424218"/>
    <lineage>
        <taxon>Bacteria</taxon>
        <taxon>Pseudomonadati</taxon>
        <taxon>Pseudomonadota</taxon>
        <taxon>Betaproteobacteria</taxon>
        <taxon>Nitrosomonadales</taxon>
        <taxon>Sterolibacteriaceae</taxon>
        <taxon>Georgfuchsia</taxon>
    </lineage>
</organism>
<feature type="chain" id="PRO_5038276243" evidence="1">
    <location>
        <begin position="33"/>
        <end position="543"/>
    </location>
</feature>
<comment type="caution">
    <text evidence="3">The sequence shown here is derived from an EMBL/GenBank/DDBJ whole genome shotgun (WGS) entry which is preliminary data.</text>
</comment>
<evidence type="ECO:0000313" key="4">
    <source>
        <dbReference type="Proteomes" id="UP000742786"/>
    </source>
</evidence>
<feature type="signal peptide" evidence="1">
    <location>
        <begin position="1"/>
        <end position="32"/>
    </location>
</feature>
<dbReference type="AlphaFoldDB" id="A0A916N295"/>
<protein>
    <submittedName>
        <fullName evidence="3">LysR family transcriptional regulator</fullName>
    </submittedName>
</protein>
<dbReference type="RefSeq" id="WP_220634842.1">
    <property type="nucleotide sequence ID" value="NZ_CAJQUM010000001.1"/>
</dbReference>
<evidence type="ECO:0000313" key="3">
    <source>
        <dbReference type="EMBL" id="CAG4883599.1"/>
    </source>
</evidence>
<dbReference type="Proteomes" id="UP000742786">
    <property type="component" value="Unassembled WGS sequence"/>
</dbReference>
<reference evidence="3" key="1">
    <citation type="submission" date="2021-04" db="EMBL/GenBank/DDBJ databases">
        <authorList>
            <person name="Hornung B."/>
        </authorList>
    </citation>
    <scope>NUCLEOTIDE SEQUENCE</scope>
    <source>
        <strain evidence="3">G5G6</strain>
    </source>
</reference>
<dbReference type="InterPro" id="IPR010727">
    <property type="entry name" value="DUF1302"/>
</dbReference>
<dbReference type="Pfam" id="PF06980">
    <property type="entry name" value="DUF1302"/>
    <property type="match status" value="1"/>
</dbReference>